<feature type="domain" description="HNH nuclease" evidence="1">
    <location>
        <begin position="43"/>
        <end position="101"/>
    </location>
</feature>
<keyword evidence="2" id="KW-0540">Nuclease</keyword>
<sequence>MPEIDVPVVYTPEINAIIANKKLQEGFSHLSWADEDLEAMRIFIRRYYYQIQKGICSYCRQRVSTQSALNCHVEHIVPKSKHLDFMFTPKNLCVICADCNQIKREQETLGQEIDTVNNPNRIIQYPRVSNSFKIVHPHFDNYNEHIVEINGFYLDQTDKGHFTIGACKLNRKLREFGWESIEINDAMITELMNRYLDEPDPLKRAAILQSLKRHLIFL</sequence>
<dbReference type="GO" id="GO:0003676">
    <property type="term" value="F:nucleic acid binding"/>
    <property type="evidence" value="ECO:0007669"/>
    <property type="project" value="InterPro"/>
</dbReference>
<name>A0A3P1CKG0_9BACT</name>
<accession>A0A3P1CKG0</accession>
<dbReference type="Pfam" id="PF01844">
    <property type="entry name" value="HNH"/>
    <property type="match status" value="1"/>
</dbReference>
<protein>
    <submittedName>
        <fullName evidence="2">HNH endonuclease</fullName>
    </submittedName>
</protein>
<dbReference type="GO" id="GO:0004519">
    <property type="term" value="F:endonuclease activity"/>
    <property type="evidence" value="ECO:0007669"/>
    <property type="project" value="UniProtKB-KW"/>
</dbReference>
<dbReference type="OrthoDB" id="5918473at2"/>
<organism evidence="2 3">
    <name type="scientific">Larkinella knui</name>
    <dbReference type="NCBI Taxonomy" id="2025310"/>
    <lineage>
        <taxon>Bacteria</taxon>
        <taxon>Pseudomonadati</taxon>
        <taxon>Bacteroidota</taxon>
        <taxon>Cytophagia</taxon>
        <taxon>Cytophagales</taxon>
        <taxon>Spirosomataceae</taxon>
        <taxon>Larkinella</taxon>
    </lineage>
</organism>
<keyword evidence="2" id="KW-0255">Endonuclease</keyword>
<dbReference type="Gene3D" id="1.10.30.50">
    <property type="match status" value="1"/>
</dbReference>
<dbReference type="RefSeq" id="WP_124907720.1">
    <property type="nucleotide sequence ID" value="NZ_RQJP01000003.1"/>
</dbReference>
<gene>
    <name evidence="2" type="ORF">EHT87_16320</name>
</gene>
<evidence type="ECO:0000313" key="2">
    <source>
        <dbReference type="EMBL" id="RRB13823.1"/>
    </source>
</evidence>
<dbReference type="EMBL" id="RQJP01000003">
    <property type="protein sequence ID" value="RRB13823.1"/>
    <property type="molecule type" value="Genomic_DNA"/>
</dbReference>
<keyword evidence="3" id="KW-1185">Reference proteome</keyword>
<dbReference type="Proteomes" id="UP000274271">
    <property type="component" value="Unassembled WGS sequence"/>
</dbReference>
<evidence type="ECO:0000259" key="1">
    <source>
        <dbReference type="SMART" id="SM00507"/>
    </source>
</evidence>
<dbReference type="InterPro" id="IPR003615">
    <property type="entry name" value="HNH_nuc"/>
</dbReference>
<reference evidence="2 3" key="1">
    <citation type="submission" date="2018-11" db="EMBL/GenBank/DDBJ databases">
        <authorList>
            <person name="Zhou Z."/>
            <person name="Wang G."/>
        </authorList>
    </citation>
    <scope>NUCLEOTIDE SEQUENCE [LARGE SCALE GENOMIC DNA]</scope>
    <source>
        <strain evidence="2 3">KCTC42998</strain>
    </source>
</reference>
<proteinExistence type="predicted"/>
<dbReference type="SMART" id="SM00507">
    <property type="entry name" value="HNHc"/>
    <property type="match status" value="1"/>
</dbReference>
<dbReference type="CDD" id="cd00085">
    <property type="entry name" value="HNHc"/>
    <property type="match status" value="1"/>
</dbReference>
<dbReference type="InterPro" id="IPR002711">
    <property type="entry name" value="HNH"/>
</dbReference>
<keyword evidence="2" id="KW-0378">Hydrolase</keyword>
<dbReference type="AlphaFoldDB" id="A0A3P1CKG0"/>
<comment type="caution">
    <text evidence="2">The sequence shown here is derived from an EMBL/GenBank/DDBJ whole genome shotgun (WGS) entry which is preliminary data.</text>
</comment>
<dbReference type="GO" id="GO:0008270">
    <property type="term" value="F:zinc ion binding"/>
    <property type="evidence" value="ECO:0007669"/>
    <property type="project" value="InterPro"/>
</dbReference>
<evidence type="ECO:0000313" key="3">
    <source>
        <dbReference type="Proteomes" id="UP000274271"/>
    </source>
</evidence>